<proteinExistence type="inferred from homology"/>
<protein>
    <submittedName>
        <fullName evidence="4">Membrane-associated progesterone receptor</fullName>
    </submittedName>
</protein>
<gene>
    <name evidence="4" type="ORF">SPI_07233</name>
</gene>
<dbReference type="OrthoDB" id="10257697at2759"/>
<evidence type="ECO:0000313" key="5">
    <source>
        <dbReference type="Proteomes" id="UP000076874"/>
    </source>
</evidence>
<feature type="region of interest" description="Disordered" evidence="2">
    <location>
        <begin position="1"/>
        <end position="43"/>
    </location>
</feature>
<reference evidence="4 5" key="1">
    <citation type="journal article" date="2016" name="Genome Biol. Evol.">
        <title>Divergent and convergent evolution of fungal pathogenicity.</title>
        <authorList>
            <person name="Shang Y."/>
            <person name="Xiao G."/>
            <person name="Zheng P."/>
            <person name="Cen K."/>
            <person name="Zhan S."/>
            <person name="Wang C."/>
        </authorList>
    </citation>
    <scope>NUCLEOTIDE SEQUENCE [LARGE SCALE GENOMIC DNA]</scope>
    <source>
        <strain evidence="4 5">RCEF 264</strain>
    </source>
</reference>
<keyword evidence="4" id="KW-0675">Receptor</keyword>
<dbReference type="PANTHER" id="PTHR10281:SF76">
    <property type="entry name" value="CALCUTTA CUP-RELATED"/>
    <property type="match status" value="1"/>
</dbReference>
<dbReference type="EMBL" id="AZHD01000014">
    <property type="protein sequence ID" value="OAA57574.1"/>
    <property type="molecule type" value="Genomic_DNA"/>
</dbReference>
<comment type="caution">
    <text evidence="4">The sequence shown here is derived from an EMBL/GenBank/DDBJ whole genome shotgun (WGS) entry which is preliminary data.</text>
</comment>
<dbReference type="SUPFAM" id="SSF55856">
    <property type="entry name" value="Cytochrome b5-like heme/steroid binding domain"/>
    <property type="match status" value="1"/>
</dbReference>
<sequence length="268" mass="30801">MSESEPTARQRKLQKQEPEPSASDADAVHARKPARKTRTPVDDEDDYSPWLDIVRVLTFLLIASAGLSYLVTSGESWVWGMKEKPNYLKLSWWKTQYIYGGDEPFNPRYMTLDELAQYDGTDADKPIYLSINGSIYDVTAGRRIYGPGGSYHWFAGVDASRGFVTGCFAEDRTGDMRGVEDMYLPLDDPDIDRQWSPEELARKKEEERAEAHQRMHDALKHWVEFFRKSEKYPYVGQLVREPGWEGERKPLCKIAQDGRVPRKAPGEE</sequence>
<dbReference type="Pfam" id="PF00173">
    <property type="entry name" value="Cyt-b5"/>
    <property type="match status" value="1"/>
</dbReference>
<dbReference type="STRING" id="1081102.A0A167QER0"/>
<organism evidence="4 5">
    <name type="scientific">Niveomyces insectorum RCEF 264</name>
    <dbReference type="NCBI Taxonomy" id="1081102"/>
    <lineage>
        <taxon>Eukaryota</taxon>
        <taxon>Fungi</taxon>
        <taxon>Dikarya</taxon>
        <taxon>Ascomycota</taxon>
        <taxon>Pezizomycotina</taxon>
        <taxon>Sordariomycetes</taxon>
        <taxon>Hypocreomycetidae</taxon>
        <taxon>Hypocreales</taxon>
        <taxon>Cordycipitaceae</taxon>
        <taxon>Niveomyces</taxon>
    </lineage>
</organism>
<feature type="domain" description="Cytochrome b5 heme-binding" evidence="3">
    <location>
        <begin position="110"/>
        <end position="239"/>
    </location>
</feature>
<keyword evidence="5" id="KW-1185">Reference proteome</keyword>
<dbReference type="GO" id="GO:0016020">
    <property type="term" value="C:membrane"/>
    <property type="evidence" value="ECO:0007669"/>
    <property type="project" value="TreeGrafter"/>
</dbReference>
<evidence type="ECO:0000259" key="3">
    <source>
        <dbReference type="SMART" id="SM01117"/>
    </source>
</evidence>
<dbReference type="Proteomes" id="UP000076874">
    <property type="component" value="Unassembled WGS sequence"/>
</dbReference>
<dbReference type="Gene3D" id="3.10.120.10">
    <property type="entry name" value="Cytochrome b5-like heme/steroid binding domain"/>
    <property type="match status" value="1"/>
</dbReference>
<dbReference type="SMART" id="SM01117">
    <property type="entry name" value="Cyt-b5"/>
    <property type="match status" value="1"/>
</dbReference>
<dbReference type="InterPro" id="IPR050577">
    <property type="entry name" value="MAPR/NEUFC/NENF-like"/>
</dbReference>
<dbReference type="GO" id="GO:0012505">
    <property type="term" value="C:endomembrane system"/>
    <property type="evidence" value="ECO:0007669"/>
    <property type="project" value="TreeGrafter"/>
</dbReference>
<accession>A0A167QER0</accession>
<dbReference type="InterPro" id="IPR036400">
    <property type="entry name" value="Cyt_B5-like_heme/steroid_sf"/>
</dbReference>
<name>A0A167QER0_9HYPO</name>
<dbReference type="AlphaFoldDB" id="A0A167QER0"/>
<evidence type="ECO:0000256" key="2">
    <source>
        <dbReference type="SAM" id="MobiDB-lite"/>
    </source>
</evidence>
<comment type="similarity">
    <text evidence="1">Belongs to the cytochrome b5 family. MAPR subfamily.</text>
</comment>
<dbReference type="FunFam" id="3.10.120.10:FF:000018">
    <property type="entry name" value="Heme/steroid binding domain protein, putative"/>
    <property type="match status" value="1"/>
</dbReference>
<dbReference type="InterPro" id="IPR001199">
    <property type="entry name" value="Cyt_B5-like_heme/steroid-bd"/>
</dbReference>
<evidence type="ECO:0000313" key="4">
    <source>
        <dbReference type="EMBL" id="OAA57574.1"/>
    </source>
</evidence>
<dbReference type="PANTHER" id="PTHR10281">
    <property type="entry name" value="MEMBRANE-ASSOCIATED PROGESTERONE RECEPTOR COMPONENT-RELATED"/>
    <property type="match status" value="1"/>
</dbReference>
<evidence type="ECO:0000256" key="1">
    <source>
        <dbReference type="ARBA" id="ARBA00038357"/>
    </source>
</evidence>